<protein>
    <submittedName>
        <fullName evidence="3">Single-stranded DNA-binding protein</fullName>
    </submittedName>
</protein>
<dbReference type="SUPFAM" id="SSF50249">
    <property type="entry name" value="Nucleic acid-binding proteins"/>
    <property type="match status" value="1"/>
</dbReference>
<dbReference type="PROSITE" id="PS50935">
    <property type="entry name" value="SSB"/>
    <property type="match status" value="1"/>
</dbReference>
<dbReference type="InterPro" id="IPR012340">
    <property type="entry name" value="NA-bd_OB-fold"/>
</dbReference>
<evidence type="ECO:0000256" key="1">
    <source>
        <dbReference type="ARBA" id="ARBA00023125"/>
    </source>
</evidence>
<dbReference type="KEGG" id="huw:FPZ11_04970"/>
<reference evidence="3 4" key="1">
    <citation type="submission" date="2019-07" db="EMBL/GenBank/DDBJ databases">
        <title>Full genome sequence of Humibacter sp. WJ7-1.</title>
        <authorList>
            <person name="Im W.-T."/>
        </authorList>
    </citation>
    <scope>NUCLEOTIDE SEQUENCE [LARGE SCALE GENOMIC DNA]</scope>
    <source>
        <strain evidence="3 4">WJ7-1</strain>
    </source>
</reference>
<dbReference type="InterPro" id="IPR000424">
    <property type="entry name" value="Primosome_PriB/ssb"/>
</dbReference>
<proteinExistence type="predicted"/>
<evidence type="ECO:0000313" key="4">
    <source>
        <dbReference type="Proteomes" id="UP000320216"/>
    </source>
</evidence>
<sequence length="155" mass="17315">MPIHTKESASGFIASDPQLTYSEGGVARFYARFGQRHHRREEDGTFTELEPSFHNMVLFRKSAERAYEQFVKNDSFVAEGYTRTYTYEKDGRQLGGEEFIATTIGHDTARSHYTVNRAPRPDQTIEQDGPTVDRAPAFSAPDRPAATPGVAAIAL</sequence>
<name>A0A5B8M1R7_9MICO</name>
<dbReference type="AlphaFoldDB" id="A0A5B8M1R7"/>
<evidence type="ECO:0000313" key="3">
    <source>
        <dbReference type="EMBL" id="QDZ14206.1"/>
    </source>
</evidence>
<dbReference type="EMBL" id="CP042305">
    <property type="protein sequence ID" value="QDZ14206.1"/>
    <property type="molecule type" value="Genomic_DNA"/>
</dbReference>
<dbReference type="OrthoDB" id="4773434at2"/>
<dbReference type="GO" id="GO:0003697">
    <property type="term" value="F:single-stranded DNA binding"/>
    <property type="evidence" value="ECO:0007669"/>
    <property type="project" value="InterPro"/>
</dbReference>
<keyword evidence="1 2" id="KW-0238">DNA-binding</keyword>
<dbReference type="Gene3D" id="2.40.50.140">
    <property type="entry name" value="Nucleic acid-binding proteins"/>
    <property type="match status" value="1"/>
</dbReference>
<accession>A0A5B8M1R7</accession>
<dbReference type="Proteomes" id="UP000320216">
    <property type="component" value="Chromosome"/>
</dbReference>
<dbReference type="CDD" id="cd04496">
    <property type="entry name" value="SSB_OBF"/>
    <property type="match status" value="1"/>
</dbReference>
<organism evidence="3 4">
    <name type="scientific">Humibacter ginsenosidimutans</name>
    <dbReference type="NCBI Taxonomy" id="2599293"/>
    <lineage>
        <taxon>Bacteria</taxon>
        <taxon>Bacillati</taxon>
        <taxon>Actinomycetota</taxon>
        <taxon>Actinomycetes</taxon>
        <taxon>Micrococcales</taxon>
        <taxon>Microbacteriaceae</taxon>
        <taxon>Humibacter</taxon>
    </lineage>
</organism>
<dbReference type="RefSeq" id="WP_146318885.1">
    <property type="nucleotide sequence ID" value="NZ_CP042305.1"/>
</dbReference>
<gene>
    <name evidence="3" type="ORF">FPZ11_04970</name>
</gene>
<evidence type="ECO:0000256" key="2">
    <source>
        <dbReference type="PROSITE-ProRule" id="PRU00252"/>
    </source>
</evidence>
<keyword evidence="4" id="KW-1185">Reference proteome</keyword>